<sequence length="401" mass="43715">MSLSLLKEIDFNEFHRVEIQKYLIAGRGANAAAAMPSGRSLTIVVGDDAWTYRSTGVDMDLIEGRSAGLTISLERDAFSDFVNEMWSVFGLLYGERLTLEAGSFEHLVAWEPVLQALWFDRPIYAATASSEFVGRDGTPLSLTQSFTLDDDADEMSHFLQTCGYLVLRNVFSEEEIAAMNEVVDRERELSTPDDKRSWWATDSDGNEVCCRVTYLAERDQVFANLAVDDRLKAIAALSGAQLLPCPDRLDGLGVVIKNPSVVEGLSDLPWHRDCGMGGHFVLCPGLNVGVQLDEASAENGQLWFLAGSHHHAAQSLDMSQINGLPAIAVDAQPGDVTVHFGHVMHAAPPPSSTTANRKAVYVGFHVPELFDVIGPGQAYNDVLFTHGDGRVRSVEEASTGN</sequence>
<dbReference type="SUPFAM" id="SSF51197">
    <property type="entry name" value="Clavaminate synthase-like"/>
    <property type="match status" value="1"/>
</dbReference>
<protein>
    <submittedName>
        <fullName evidence="1">Unannotated protein</fullName>
    </submittedName>
</protein>
<dbReference type="EMBL" id="CAESAL010000011">
    <property type="protein sequence ID" value="CAB4334766.1"/>
    <property type="molecule type" value="Genomic_DNA"/>
</dbReference>
<accession>A0A6J5YZE0</accession>
<organism evidence="1">
    <name type="scientific">freshwater metagenome</name>
    <dbReference type="NCBI Taxonomy" id="449393"/>
    <lineage>
        <taxon>unclassified sequences</taxon>
        <taxon>metagenomes</taxon>
        <taxon>ecological metagenomes</taxon>
    </lineage>
</organism>
<gene>
    <name evidence="2" type="ORF">UFOPK1762_02027</name>
    <name evidence="3" type="ORF">UFOPK2624_02100</name>
    <name evidence="1" type="ORF">UFOPK3331_00488</name>
</gene>
<evidence type="ECO:0000313" key="3">
    <source>
        <dbReference type="EMBL" id="CAB4727259.1"/>
    </source>
</evidence>
<dbReference type="PANTHER" id="PTHR20883:SF46">
    <property type="entry name" value="PHYTANOYL-COA HYDROXYLASE"/>
    <property type="match status" value="1"/>
</dbReference>
<evidence type="ECO:0000313" key="2">
    <source>
        <dbReference type="EMBL" id="CAB4602508.1"/>
    </source>
</evidence>
<dbReference type="PANTHER" id="PTHR20883">
    <property type="entry name" value="PHYTANOYL-COA DIOXYGENASE DOMAIN CONTAINING 1"/>
    <property type="match status" value="1"/>
</dbReference>
<dbReference type="EMBL" id="CAEZXY010000177">
    <property type="protein sequence ID" value="CAB4727259.1"/>
    <property type="molecule type" value="Genomic_DNA"/>
</dbReference>
<dbReference type="Pfam" id="PF05721">
    <property type="entry name" value="PhyH"/>
    <property type="match status" value="1"/>
</dbReference>
<dbReference type="Gene3D" id="2.60.120.620">
    <property type="entry name" value="q2cbj1_9rhob like domain"/>
    <property type="match status" value="1"/>
</dbReference>
<dbReference type="EMBL" id="CAEZTY010000148">
    <property type="protein sequence ID" value="CAB4602508.1"/>
    <property type="molecule type" value="Genomic_DNA"/>
</dbReference>
<dbReference type="InterPro" id="IPR008775">
    <property type="entry name" value="Phytyl_CoA_dOase-like"/>
</dbReference>
<name>A0A6J5YZE0_9ZZZZ</name>
<reference evidence="1" key="1">
    <citation type="submission" date="2020-05" db="EMBL/GenBank/DDBJ databases">
        <authorList>
            <person name="Chiriac C."/>
            <person name="Salcher M."/>
            <person name="Ghai R."/>
            <person name="Kavagutti S V."/>
        </authorList>
    </citation>
    <scope>NUCLEOTIDE SEQUENCE</scope>
</reference>
<dbReference type="AlphaFoldDB" id="A0A6J5YZE0"/>
<proteinExistence type="predicted"/>
<evidence type="ECO:0000313" key="1">
    <source>
        <dbReference type="EMBL" id="CAB4334766.1"/>
    </source>
</evidence>